<dbReference type="Proteomes" id="UP000321393">
    <property type="component" value="Unassembled WGS sequence"/>
</dbReference>
<evidence type="ECO:0000313" key="1">
    <source>
        <dbReference type="EMBL" id="KAA0055032.1"/>
    </source>
</evidence>
<protein>
    <submittedName>
        <fullName evidence="1">Pol protein</fullName>
    </submittedName>
</protein>
<reference evidence="1 2" key="1">
    <citation type="submission" date="2019-08" db="EMBL/GenBank/DDBJ databases">
        <title>Draft genome sequences of two oriental melons (Cucumis melo L. var makuwa).</title>
        <authorList>
            <person name="Kwon S.-Y."/>
        </authorList>
    </citation>
    <scope>NUCLEOTIDE SEQUENCE [LARGE SCALE GENOMIC DNA]</scope>
    <source>
        <strain evidence="2">cv. SW 3</strain>
        <tissue evidence="1">Leaf</tissue>
    </source>
</reference>
<dbReference type="OrthoDB" id="1909122at2759"/>
<dbReference type="PANTHER" id="PTHR46148:SF57">
    <property type="entry name" value="OS12G0499874 PROTEIN"/>
    <property type="match status" value="1"/>
</dbReference>
<evidence type="ECO:0000313" key="2">
    <source>
        <dbReference type="Proteomes" id="UP000321393"/>
    </source>
</evidence>
<name>A0A5A7UGT9_CUCMM</name>
<dbReference type="PANTHER" id="PTHR46148">
    <property type="entry name" value="CHROMO DOMAIN-CONTAINING PROTEIN"/>
    <property type="match status" value="1"/>
</dbReference>
<comment type="caution">
    <text evidence="1">The sequence shown here is derived from an EMBL/GenBank/DDBJ whole genome shotgun (WGS) entry which is preliminary data.</text>
</comment>
<dbReference type="AlphaFoldDB" id="A0A5A7UGT9"/>
<accession>A0A5A7UGT9</accession>
<proteinExistence type="predicted"/>
<sequence>MPPPPALSSSSSVAVRLATLPSPPVDFSVPSPPPSSAHATTSLRRQLRTNARESAVSAAAYLEIALFTQVDSLGMDSIKGHSQVSGKGFLTTGPRIEAGNVVAHMGIIHRHRCPDVLCIVVMLYVSDPSHVVDYEPLEIDENLSYTEQPVEVLVREVKMLRNREIPLVKVLWRNHRVEEATWEREDNMRARYSELFEE</sequence>
<organism evidence="1 2">
    <name type="scientific">Cucumis melo var. makuwa</name>
    <name type="common">Oriental melon</name>
    <dbReference type="NCBI Taxonomy" id="1194695"/>
    <lineage>
        <taxon>Eukaryota</taxon>
        <taxon>Viridiplantae</taxon>
        <taxon>Streptophyta</taxon>
        <taxon>Embryophyta</taxon>
        <taxon>Tracheophyta</taxon>
        <taxon>Spermatophyta</taxon>
        <taxon>Magnoliopsida</taxon>
        <taxon>eudicotyledons</taxon>
        <taxon>Gunneridae</taxon>
        <taxon>Pentapetalae</taxon>
        <taxon>rosids</taxon>
        <taxon>fabids</taxon>
        <taxon>Cucurbitales</taxon>
        <taxon>Cucurbitaceae</taxon>
        <taxon>Benincaseae</taxon>
        <taxon>Cucumis</taxon>
    </lineage>
</organism>
<gene>
    <name evidence="1" type="ORF">E6C27_scaffold43052G001910</name>
</gene>
<dbReference type="EMBL" id="SSTE01008633">
    <property type="protein sequence ID" value="KAA0055032.1"/>
    <property type="molecule type" value="Genomic_DNA"/>
</dbReference>